<protein>
    <submittedName>
        <fullName evidence="9">Proton glutamate symport protein</fullName>
    </submittedName>
</protein>
<accession>A0A1I7KVG9</accession>
<dbReference type="InterPro" id="IPR001991">
    <property type="entry name" value="Na-dicarboxylate_symporter"/>
</dbReference>
<evidence type="ECO:0000256" key="5">
    <source>
        <dbReference type="ARBA" id="ARBA00022847"/>
    </source>
</evidence>
<feature type="transmembrane region" description="Helical" evidence="8">
    <location>
        <begin position="342"/>
        <end position="367"/>
    </location>
</feature>
<dbReference type="eggNOG" id="COG1301">
    <property type="taxonomic scope" value="Bacteria"/>
</dbReference>
<feature type="transmembrane region" description="Helical" evidence="8">
    <location>
        <begin position="180"/>
        <end position="201"/>
    </location>
</feature>
<feature type="transmembrane region" description="Helical" evidence="8">
    <location>
        <begin position="245"/>
        <end position="270"/>
    </location>
</feature>
<proteinExistence type="predicted"/>
<keyword evidence="4 8" id="KW-0812">Transmembrane</keyword>
<dbReference type="GO" id="GO:0006835">
    <property type="term" value="P:dicarboxylic acid transport"/>
    <property type="evidence" value="ECO:0007669"/>
    <property type="project" value="TreeGrafter"/>
</dbReference>
<keyword evidence="6 8" id="KW-1133">Transmembrane helix</keyword>
<dbReference type="GO" id="GO:0005886">
    <property type="term" value="C:plasma membrane"/>
    <property type="evidence" value="ECO:0007669"/>
    <property type="project" value="UniProtKB-SubCell"/>
</dbReference>
<dbReference type="Proteomes" id="UP000183508">
    <property type="component" value="Unassembled WGS sequence"/>
</dbReference>
<dbReference type="Gene3D" id="1.10.3860.10">
    <property type="entry name" value="Sodium:dicarboxylate symporter"/>
    <property type="match status" value="1"/>
</dbReference>
<feature type="transmembrane region" description="Helical" evidence="8">
    <location>
        <begin position="141"/>
        <end position="159"/>
    </location>
</feature>
<sequence length="422" mass="44731">MSKRLALFIFAGLILGAIVGLIFPSFGVAIQPLGTMFINLVEMVILPVVFFAIVVGAAGVADIRRMGKIGLKSIVWFEIITTIIILLGIILADLLQPGAGVQLASAKAGDISVAKQQKIDIVNMIVNIPPKNIVDAFQKDAVISVVFFAAMLGLAIASVKEKGKVVLQVFEGLMQASFTLIRWVMHAAPVGVFALAAYAAGKYGYQVFLPLAKVILVTYLGLAIVVFVLFPLVCRLVLRVPFFKVFWGVVDLFLIAFSSTSSEVVLPQLIEFSERIGVPRSIAAFVIPLGISWNADGTSLYLSVASLFVAQVAGLHLTLGQQITMILILIVTSKGIAGVPMAGLVVLLTTATAFGLPIQGVALLAAVDRVMDMARTGVNVFGHSVAAIAVAKWEREFDSGKLAAYIASTHKTTPPGGAEKAI</sequence>
<comment type="subcellular location">
    <subcellularLocation>
        <location evidence="1">Cell membrane</location>
        <topology evidence="1">Multi-pass membrane protein</topology>
    </subcellularLocation>
</comment>
<keyword evidence="5" id="KW-0769">Symport</keyword>
<organism evidence="9 10">
    <name type="scientific">Alicyclobacillus macrosporangiidus</name>
    <dbReference type="NCBI Taxonomy" id="392015"/>
    <lineage>
        <taxon>Bacteria</taxon>
        <taxon>Bacillati</taxon>
        <taxon>Bacillota</taxon>
        <taxon>Bacilli</taxon>
        <taxon>Bacillales</taxon>
        <taxon>Alicyclobacillaceae</taxon>
        <taxon>Alicyclobacillus</taxon>
    </lineage>
</organism>
<evidence type="ECO:0000256" key="3">
    <source>
        <dbReference type="ARBA" id="ARBA00022475"/>
    </source>
</evidence>
<evidence type="ECO:0000256" key="4">
    <source>
        <dbReference type="ARBA" id="ARBA00022692"/>
    </source>
</evidence>
<feature type="transmembrane region" description="Helical" evidence="8">
    <location>
        <begin position="73"/>
        <end position="92"/>
    </location>
</feature>
<dbReference type="EMBL" id="FPBV01000019">
    <property type="protein sequence ID" value="SFV01316.1"/>
    <property type="molecule type" value="Genomic_DNA"/>
</dbReference>
<evidence type="ECO:0000313" key="9">
    <source>
        <dbReference type="EMBL" id="SFV01316.1"/>
    </source>
</evidence>
<dbReference type="PRINTS" id="PR00173">
    <property type="entry name" value="EDTRNSPORT"/>
</dbReference>
<gene>
    <name evidence="9" type="ORF">SAMN05421543_11965</name>
</gene>
<evidence type="ECO:0000313" key="10">
    <source>
        <dbReference type="Proteomes" id="UP000183508"/>
    </source>
</evidence>
<keyword evidence="7 8" id="KW-0472">Membrane</keyword>
<feature type="transmembrane region" description="Helical" evidence="8">
    <location>
        <begin position="207"/>
        <end position="233"/>
    </location>
</feature>
<evidence type="ECO:0000256" key="6">
    <source>
        <dbReference type="ARBA" id="ARBA00022989"/>
    </source>
</evidence>
<dbReference type="GO" id="GO:0015293">
    <property type="term" value="F:symporter activity"/>
    <property type="evidence" value="ECO:0007669"/>
    <property type="project" value="UniProtKB-KW"/>
</dbReference>
<dbReference type="InterPro" id="IPR036458">
    <property type="entry name" value="Na:dicarbo_symporter_sf"/>
</dbReference>
<dbReference type="STRING" id="392015.SAMN05421543_11965"/>
<name>A0A1I7KVG9_9BACL</name>
<dbReference type="RefSeq" id="WP_074955010.1">
    <property type="nucleotide sequence ID" value="NZ_FPBV01000019.1"/>
</dbReference>
<dbReference type="FunFam" id="1.10.3860.10:FF:000001">
    <property type="entry name" value="C4-dicarboxylate transport protein"/>
    <property type="match status" value="1"/>
</dbReference>
<dbReference type="PANTHER" id="PTHR42865:SF7">
    <property type="entry name" value="PROTON_GLUTAMATE-ASPARTATE SYMPORTER"/>
    <property type="match status" value="1"/>
</dbReference>
<keyword evidence="10" id="KW-1185">Reference proteome</keyword>
<evidence type="ECO:0000256" key="8">
    <source>
        <dbReference type="SAM" id="Phobius"/>
    </source>
</evidence>
<evidence type="ECO:0000256" key="2">
    <source>
        <dbReference type="ARBA" id="ARBA00022448"/>
    </source>
</evidence>
<feature type="transmembrane region" description="Helical" evidence="8">
    <location>
        <begin position="37"/>
        <end position="61"/>
    </location>
</feature>
<dbReference type="PANTHER" id="PTHR42865">
    <property type="entry name" value="PROTON/GLUTAMATE-ASPARTATE SYMPORTER"/>
    <property type="match status" value="1"/>
</dbReference>
<keyword evidence="2" id="KW-0813">Transport</keyword>
<evidence type="ECO:0000256" key="1">
    <source>
        <dbReference type="ARBA" id="ARBA00004651"/>
    </source>
</evidence>
<dbReference type="OrthoDB" id="9768885at2"/>
<dbReference type="AlphaFoldDB" id="A0A1I7KVG9"/>
<keyword evidence="3" id="KW-1003">Cell membrane</keyword>
<evidence type="ECO:0000256" key="7">
    <source>
        <dbReference type="ARBA" id="ARBA00023136"/>
    </source>
</evidence>
<dbReference type="SUPFAM" id="SSF118215">
    <property type="entry name" value="Proton glutamate symport protein"/>
    <property type="match status" value="1"/>
</dbReference>
<feature type="transmembrane region" description="Helical" evidence="8">
    <location>
        <begin position="276"/>
        <end position="295"/>
    </location>
</feature>
<feature type="transmembrane region" description="Helical" evidence="8">
    <location>
        <begin position="307"/>
        <end position="330"/>
    </location>
</feature>
<dbReference type="Pfam" id="PF00375">
    <property type="entry name" value="SDF"/>
    <property type="match status" value="1"/>
</dbReference>
<reference evidence="10" key="1">
    <citation type="submission" date="2016-10" db="EMBL/GenBank/DDBJ databases">
        <authorList>
            <person name="Varghese N."/>
        </authorList>
    </citation>
    <scope>NUCLEOTIDE SEQUENCE [LARGE SCALE GENOMIC DNA]</scope>
    <source>
        <strain evidence="10">DSM 17980</strain>
    </source>
</reference>